<evidence type="ECO:0000313" key="2">
    <source>
        <dbReference type="EMBL" id="QOY34656.1"/>
    </source>
</evidence>
<reference evidence="2" key="4">
    <citation type="submission" date="2020-10" db="EMBL/GenBank/DDBJ databases">
        <authorList>
            <person name="Bassil N.M."/>
            <person name="Lloyd J.R."/>
        </authorList>
    </citation>
    <scope>NUCLEOTIDE SEQUENCE</scope>
    <source>
        <strain evidence="2">NB2006</strain>
    </source>
</reference>
<accession>A0A1S2LH47</accession>
<dbReference type="EMBL" id="CP063356">
    <property type="protein sequence ID" value="QOY34656.1"/>
    <property type="molecule type" value="Genomic_DNA"/>
</dbReference>
<protein>
    <submittedName>
        <fullName evidence="1">Uncharacterized protein</fullName>
    </submittedName>
</protein>
<dbReference type="KEGG" id="aia:AWH56_018275"/>
<reference evidence="1 3" key="1">
    <citation type="submission" date="2016-10" db="EMBL/GenBank/DDBJ databases">
        <title>Draft genome sequences of four alkaliphilic bacteria belonging to the Anaerobacillus genus.</title>
        <authorList>
            <person name="Bassil N.M."/>
            <person name="Lloyd J.R."/>
        </authorList>
    </citation>
    <scope>NUCLEOTIDE SEQUENCE [LARGE SCALE GENOMIC DNA]</scope>
    <source>
        <strain evidence="1 3">NB2006</strain>
    </source>
</reference>
<name>A0A1S2LH47_9BACI</name>
<dbReference type="EMBL" id="LQXD01000144">
    <property type="protein sequence ID" value="OIJ10825.1"/>
    <property type="molecule type" value="Genomic_DNA"/>
</dbReference>
<dbReference type="Proteomes" id="UP000180175">
    <property type="component" value="Chromosome"/>
</dbReference>
<sequence length="151" mass="17296">MGCKIIFAIMISCVLIINSGCNNQSTTEKTLSADEQVAYDYVNILWNSYSTAEQQLEFAEKHLTDFEKDIYLKNHHPRKVDLFKNPTFFGTFENANGGITVLLEGERDGEIIEALISVQNEVIQAYMVSNPFFEGDFLEMRKKFDKPMLVH</sequence>
<evidence type="ECO:0000313" key="1">
    <source>
        <dbReference type="EMBL" id="OIJ10825.1"/>
    </source>
</evidence>
<evidence type="ECO:0000313" key="3">
    <source>
        <dbReference type="Proteomes" id="UP000180175"/>
    </source>
</evidence>
<dbReference type="OrthoDB" id="2612216at2"/>
<dbReference type="RefSeq" id="WP_071318099.1">
    <property type="nucleotide sequence ID" value="NZ_CP063356.2"/>
</dbReference>
<gene>
    <name evidence="2" type="ORF">AWH56_018275</name>
    <name evidence="1" type="ORF">AWH56_16460</name>
</gene>
<keyword evidence="3" id="KW-1185">Reference proteome</keyword>
<dbReference type="AlphaFoldDB" id="A0A1S2LH47"/>
<reference evidence="2 3" key="3">
    <citation type="journal article" date="2019" name="Int. J. Syst. Evol. Microbiol.">
        <title>Anaerobacillus isosaccharinicus sp. nov., an alkaliphilic bacterium which degrades isosaccharinic acid.</title>
        <authorList>
            <person name="Bassil N.M."/>
            <person name="Lloyd J.R."/>
        </authorList>
    </citation>
    <scope>NUCLEOTIDE SEQUENCE [LARGE SCALE GENOMIC DNA]</scope>
    <source>
        <strain evidence="2 3">NB2006</strain>
    </source>
</reference>
<reference evidence="2 3" key="2">
    <citation type="journal article" date="2017" name="Genome Announc.">
        <title>Draft Genome Sequences of Four Alkaliphilic Bacteria Belonging to the Anaerobacillus Genus.</title>
        <authorList>
            <person name="Bassil N.M."/>
            <person name="Lloyd J.R."/>
        </authorList>
    </citation>
    <scope>NUCLEOTIDE SEQUENCE [LARGE SCALE GENOMIC DNA]</scope>
    <source>
        <strain evidence="2 3">NB2006</strain>
    </source>
</reference>
<proteinExistence type="predicted"/>
<organism evidence="1 3">
    <name type="scientific">Anaerobacillus isosaccharinicus</name>
    <dbReference type="NCBI Taxonomy" id="1532552"/>
    <lineage>
        <taxon>Bacteria</taxon>
        <taxon>Bacillati</taxon>
        <taxon>Bacillota</taxon>
        <taxon>Bacilli</taxon>
        <taxon>Bacillales</taxon>
        <taxon>Bacillaceae</taxon>
        <taxon>Anaerobacillus</taxon>
    </lineage>
</organism>